<dbReference type="Proteomes" id="UP000198660">
    <property type="component" value="Unassembled WGS sequence"/>
</dbReference>
<evidence type="ECO:0000259" key="7">
    <source>
        <dbReference type="Pfam" id="PF01432"/>
    </source>
</evidence>
<keyword evidence="2 6" id="KW-0479">Metal-binding</keyword>
<evidence type="ECO:0000256" key="1">
    <source>
        <dbReference type="ARBA" id="ARBA00022670"/>
    </source>
</evidence>
<sequence length="597" mass="69467">MNNQIQDYSLKWDLDVLFAGGSSSSEFQNYIESLERDIKKFDDLINTIGQHSLKELSIWKDILDRWQDLLCRLGEAESFISCLTAQNMRDMGAQGLIGRLSIIETMYSAVLKKLDQIFFQMNEYEWRNMLDSTKFSSISFPLEERRQRMSELLTLESENLASDLAIDGYHAWGDMYSSIVSRITIPFSEDRRTHQLSVGQAMNKLDSTDRTIRQEVFHSLNDAWQREEDLIASILNHLSGFRLSLYRHRGWDSPLKEPLDNNRISEETLFTMWEVIDQNKESLLKFLERKAELLGVKKLTWSDVYAPISKKEISITYDEAVSTLLYRLQRFDPELADFAKEAFKERWIEAENRPEKRGGAFCTYFPDSKQSRIFTTFSGTSSVVSMLAHELGHAYHQYVMRNLPKLVQSCGMSLAETASTFTELIVSDAAIAEATSKQKTLLLEEKIRQAVSSLIGMQARFLFETRFYNERKMGFVSVKRLKELTVQAQQEAFSDSLSEYHPWLWASRHHYYITQVPFYNFPYTFGYLFSTGLYKRSMDDGFTFFNKYVNLLQDTGNMQAEKLAQKYLNVDLTSPEFWQSGIDLIKKDIDDFLELTE</sequence>
<dbReference type="RefSeq" id="WP_091834098.1">
    <property type="nucleotide sequence ID" value="NZ_FPAA01000002.1"/>
</dbReference>
<keyword evidence="4 6" id="KW-0862">Zinc</keyword>
<keyword evidence="5 6" id="KW-0482">Metalloprotease</keyword>
<keyword evidence="10" id="KW-1185">Reference proteome</keyword>
<feature type="domain" description="Oligopeptidase F N-terminal" evidence="8">
    <location>
        <begin position="120"/>
        <end position="184"/>
    </location>
</feature>
<protein>
    <submittedName>
        <fullName evidence="9">Oligoendopeptidase, pepF/M3 family</fullName>
    </submittedName>
</protein>
<dbReference type="AlphaFoldDB" id="A0A1I6PYM2"/>
<comment type="cofactor">
    <cofactor evidence="6">
        <name>Zn(2+)</name>
        <dbReference type="ChEBI" id="CHEBI:29105"/>
    </cofactor>
    <text evidence="6">Binds 1 zinc ion.</text>
</comment>
<dbReference type="GO" id="GO:0006508">
    <property type="term" value="P:proteolysis"/>
    <property type="evidence" value="ECO:0007669"/>
    <property type="project" value="UniProtKB-KW"/>
</dbReference>
<dbReference type="PANTHER" id="PTHR34217:SF1">
    <property type="entry name" value="CARBOXYPEPTIDASE 1"/>
    <property type="match status" value="1"/>
</dbReference>
<evidence type="ECO:0000313" key="9">
    <source>
        <dbReference type="EMBL" id="SFS45321.1"/>
    </source>
</evidence>
<dbReference type="InterPro" id="IPR042088">
    <property type="entry name" value="OligoPept_F_C"/>
</dbReference>
<dbReference type="CDD" id="cd09607">
    <property type="entry name" value="M3B_PepF"/>
    <property type="match status" value="1"/>
</dbReference>
<comment type="similarity">
    <text evidence="6">Belongs to the peptidase M3 family.</text>
</comment>
<dbReference type="GO" id="GO:0046872">
    <property type="term" value="F:metal ion binding"/>
    <property type="evidence" value="ECO:0007669"/>
    <property type="project" value="UniProtKB-UniRule"/>
</dbReference>
<evidence type="ECO:0000256" key="5">
    <source>
        <dbReference type="ARBA" id="ARBA00023049"/>
    </source>
</evidence>
<feature type="domain" description="Peptidase M3A/M3B catalytic" evidence="7">
    <location>
        <begin position="206"/>
        <end position="579"/>
    </location>
</feature>
<dbReference type="EMBL" id="FPAA01000002">
    <property type="protein sequence ID" value="SFS45321.1"/>
    <property type="molecule type" value="Genomic_DNA"/>
</dbReference>
<name>A0A1I6PYM2_9BACL</name>
<gene>
    <name evidence="9" type="ORF">SAMN05444972_102226</name>
</gene>
<dbReference type="SUPFAM" id="SSF55486">
    <property type="entry name" value="Metalloproteases ('zincins'), catalytic domain"/>
    <property type="match status" value="1"/>
</dbReference>
<dbReference type="InterPro" id="IPR011977">
    <property type="entry name" value="Pept_M3B_clade3"/>
</dbReference>
<accession>A0A1I6PYM2</accession>
<dbReference type="InterPro" id="IPR001567">
    <property type="entry name" value="Pept_M3A_M3B_dom"/>
</dbReference>
<dbReference type="InterPro" id="IPR034006">
    <property type="entry name" value="M3B_PepF_2"/>
</dbReference>
<dbReference type="Pfam" id="PF01432">
    <property type="entry name" value="Peptidase_M3"/>
    <property type="match status" value="1"/>
</dbReference>
<dbReference type="InterPro" id="IPR001333">
    <property type="entry name" value="Peptidase_M32_Taq"/>
</dbReference>
<proteinExistence type="inferred from homology"/>
<dbReference type="Gene3D" id="1.10.1370.20">
    <property type="entry name" value="Oligoendopeptidase f, C-terminal domain"/>
    <property type="match status" value="1"/>
</dbReference>
<dbReference type="OrthoDB" id="9769691at2"/>
<dbReference type="InterPro" id="IPR013647">
    <property type="entry name" value="OligopepF_N_dom"/>
</dbReference>
<dbReference type="GO" id="GO:0004181">
    <property type="term" value="F:metallocarboxypeptidase activity"/>
    <property type="evidence" value="ECO:0007669"/>
    <property type="project" value="InterPro"/>
</dbReference>
<keyword evidence="3 6" id="KW-0378">Hydrolase</keyword>
<dbReference type="NCBIfam" id="TIGR02290">
    <property type="entry name" value="M3_fam_3"/>
    <property type="match status" value="1"/>
</dbReference>
<organism evidence="9 10">
    <name type="scientific">Marininema halotolerans</name>
    <dbReference type="NCBI Taxonomy" id="1155944"/>
    <lineage>
        <taxon>Bacteria</taxon>
        <taxon>Bacillati</taxon>
        <taxon>Bacillota</taxon>
        <taxon>Bacilli</taxon>
        <taxon>Bacillales</taxon>
        <taxon>Thermoactinomycetaceae</taxon>
        <taxon>Marininema</taxon>
    </lineage>
</organism>
<evidence type="ECO:0000256" key="2">
    <source>
        <dbReference type="ARBA" id="ARBA00022723"/>
    </source>
</evidence>
<dbReference type="PANTHER" id="PTHR34217">
    <property type="entry name" value="METAL-DEPENDENT CARBOXYPEPTIDASE"/>
    <property type="match status" value="1"/>
</dbReference>
<reference evidence="10" key="1">
    <citation type="submission" date="2016-10" db="EMBL/GenBank/DDBJ databases">
        <authorList>
            <person name="Varghese N."/>
            <person name="Submissions S."/>
        </authorList>
    </citation>
    <scope>NUCLEOTIDE SEQUENCE [LARGE SCALE GENOMIC DNA]</scope>
    <source>
        <strain evidence="10">DSM 45789</strain>
    </source>
</reference>
<dbReference type="Pfam" id="PF08439">
    <property type="entry name" value="Peptidase_M3_N"/>
    <property type="match status" value="1"/>
</dbReference>
<evidence type="ECO:0000256" key="4">
    <source>
        <dbReference type="ARBA" id="ARBA00022833"/>
    </source>
</evidence>
<evidence type="ECO:0000259" key="8">
    <source>
        <dbReference type="Pfam" id="PF08439"/>
    </source>
</evidence>
<dbReference type="Gene3D" id="1.20.140.70">
    <property type="entry name" value="Oligopeptidase f, N-terminal domain"/>
    <property type="match status" value="1"/>
</dbReference>
<evidence type="ECO:0000256" key="6">
    <source>
        <dbReference type="RuleBase" id="RU003435"/>
    </source>
</evidence>
<evidence type="ECO:0000256" key="3">
    <source>
        <dbReference type="ARBA" id="ARBA00022801"/>
    </source>
</evidence>
<evidence type="ECO:0000313" key="10">
    <source>
        <dbReference type="Proteomes" id="UP000198660"/>
    </source>
</evidence>
<dbReference type="GO" id="GO:0004222">
    <property type="term" value="F:metalloendopeptidase activity"/>
    <property type="evidence" value="ECO:0007669"/>
    <property type="project" value="InterPro"/>
</dbReference>
<keyword evidence="1 6" id="KW-0645">Protease</keyword>